<keyword evidence="6" id="KW-0482">Metalloprotease</keyword>
<evidence type="ECO:0000313" key="9">
    <source>
        <dbReference type="EMBL" id="PLW77438.1"/>
    </source>
</evidence>
<dbReference type="Gene3D" id="2.70.70.10">
    <property type="entry name" value="Glucose Permease (Domain IIA)"/>
    <property type="match status" value="1"/>
</dbReference>
<dbReference type="Pfam" id="PF01551">
    <property type="entry name" value="Peptidase_M23"/>
    <property type="match status" value="1"/>
</dbReference>
<dbReference type="AlphaFoldDB" id="A0A2N5XSP9"/>
<sequence>MLSQGRNREFGRRKEPHRIIIAHGEVVQDFTIRPWVMSSVLTLGAIFSILYLSATTYLVFRDEIISFSRSDKALMQTAYEDRIAQLRSQLDRVASRQMIDKQTIENHVQDLMRKQADYEAYSSVLEPILKKARKAGMEIRSNVTVPIPRTAPWRQKNSAEQALAPQQAMPMALASASSFAPSQSSISNRFKDLANLGFRSSQPIIRAEEHTGSIAVAAAQPLDLEPSEASIVDAPEVTSSDQTIVKLADAASRLETEMLDSQAILHNLLKDLRNKTMRVEQRVAALGVTIDSPKPAAMGGPFIPLSGDVNQDTIAEDAEKVEVALDHFMQLKRSVYRLPISHPLPTGRLSSRFGIRKDPFLNRMSMHAGIDVADKHGTPIRAAGYGTVTHAGRKSGYGLMVEIDHGNGVISRYAHMSKVLAKKGEKASKGTILGKVGTTGRSTGPHLHFETRVHGKAVNPYSFLVAGQELRKLI</sequence>
<keyword evidence="10" id="KW-1185">Reference proteome</keyword>
<evidence type="ECO:0000256" key="6">
    <source>
        <dbReference type="ARBA" id="ARBA00023049"/>
    </source>
</evidence>
<keyword evidence="7" id="KW-1133">Transmembrane helix</keyword>
<keyword evidence="3" id="KW-0479">Metal-binding</keyword>
<keyword evidence="7" id="KW-0812">Transmembrane</keyword>
<dbReference type="SUPFAM" id="SSF51261">
    <property type="entry name" value="Duplicated hybrid motif"/>
    <property type="match status" value="1"/>
</dbReference>
<dbReference type="PANTHER" id="PTHR21666">
    <property type="entry name" value="PEPTIDASE-RELATED"/>
    <property type="match status" value="1"/>
</dbReference>
<evidence type="ECO:0000256" key="4">
    <source>
        <dbReference type="ARBA" id="ARBA00022801"/>
    </source>
</evidence>
<dbReference type="GO" id="GO:0004222">
    <property type="term" value="F:metalloendopeptidase activity"/>
    <property type="evidence" value="ECO:0007669"/>
    <property type="project" value="TreeGrafter"/>
</dbReference>
<keyword evidence="5" id="KW-0862">Zinc</keyword>
<reference evidence="9 10" key="1">
    <citation type="submission" date="2018-01" db="EMBL/GenBank/DDBJ databases">
        <title>The draft genome sequence of Cohaesibacter sp. H1304.</title>
        <authorList>
            <person name="Wang N.-N."/>
            <person name="Du Z.-J."/>
        </authorList>
    </citation>
    <scope>NUCLEOTIDE SEQUENCE [LARGE SCALE GENOMIC DNA]</scope>
    <source>
        <strain evidence="9 10">H1304</strain>
    </source>
</reference>
<keyword evidence="2" id="KW-0645">Protease</keyword>
<dbReference type="OrthoDB" id="9805070at2"/>
<dbReference type="PANTHER" id="PTHR21666:SF288">
    <property type="entry name" value="CELL DIVISION PROTEIN YTFB"/>
    <property type="match status" value="1"/>
</dbReference>
<dbReference type="Proteomes" id="UP000234881">
    <property type="component" value="Unassembled WGS sequence"/>
</dbReference>
<dbReference type="InterPro" id="IPR011055">
    <property type="entry name" value="Dup_hybrid_motif"/>
</dbReference>
<gene>
    <name evidence="9" type="ORF">C0081_08885</name>
</gene>
<dbReference type="InterPro" id="IPR050570">
    <property type="entry name" value="Cell_wall_metabolism_enzyme"/>
</dbReference>
<keyword evidence="7" id="KW-0472">Membrane</keyword>
<dbReference type="GO" id="GO:0006508">
    <property type="term" value="P:proteolysis"/>
    <property type="evidence" value="ECO:0007669"/>
    <property type="project" value="UniProtKB-KW"/>
</dbReference>
<dbReference type="GO" id="GO:0046872">
    <property type="term" value="F:metal ion binding"/>
    <property type="evidence" value="ECO:0007669"/>
    <property type="project" value="UniProtKB-KW"/>
</dbReference>
<feature type="transmembrane region" description="Helical" evidence="7">
    <location>
        <begin position="35"/>
        <end position="60"/>
    </location>
</feature>
<evidence type="ECO:0000256" key="7">
    <source>
        <dbReference type="SAM" id="Phobius"/>
    </source>
</evidence>
<dbReference type="RefSeq" id="WP_101533456.1">
    <property type="nucleotide sequence ID" value="NZ_JBFHIU010000007.1"/>
</dbReference>
<dbReference type="InterPro" id="IPR016047">
    <property type="entry name" value="M23ase_b-sheet_dom"/>
</dbReference>
<feature type="domain" description="M23ase beta-sheet core" evidence="8">
    <location>
        <begin position="366"/>
        <end position="460"/>
    </location>
</feature>
<dbReference type="EMBL" id="PKUQ01000016">
    <property type="protein sequence ID" value="PLW77438.1"/>
    <property type="molecule type" value="Genomic_DNA"/>
</dbReference>
<comment type="caution">
    <text evidence="9">The sequence shown here is derived from an EMBL/GenBank/DDBJ whole genome shotgun (WGS) entry which is preliminary data.</text>
</comment>
<name>A0A2N5XSP9_9HYPH</name>
<keyword evidence="4" id="KW-0378">Hydrolase</keyword>
<proteinExistence type="predicted"/>
<evidence type="ECO:0000256" key="2">
    <source>
        <dbReference type="ARBA" id="ARBA00022670"/>
    </source>
</evidence>
<dbReference type="CDD" id="cd12797">
    <property type="entry name" value="M23_peptidase"/>
    <property type="match status" value="1"/>
</dbReference>
<evidence type="ECO:0000256" key="1">
    <source>
        <dbReference type="ARBA" id="ARBA00001947"/>
    </source>
</evidence>
<evidence type="ECO:0000256" key="5">
    <source>
        <dbReference type="ARBA" id="ARBA00022833"/>
    </source>
</evidence>
<accession>A0A2N5XSP9</accession>
<evidence type="ECO:0000313" key="10">
    <source>
        <dbReference type="Proteomes" id="UP000234881"/>
    </source>
</evidence>
<organism evidence="9 10">
    <name type="scientific">Cohaesibacter celericrescens</name>
    <dbReference type="NCBI Taxonomy" id="2067669"/>
    <lineage>
        <taxon>Bacteria</taxon>
        <taxon>Pseudomonadati</taxon>
        <taxon>Pseudomonadota</taxon>
        <taxon>Alphaproteobacteria</taxon>
        <taxon>Hyphomicrobiales</taxon>
        <taxon>Cohaesibacteraceae</taxon>
    </lineage>
</organism>
<protein>
    <recommendedName>
        <fullName evidence="8">M23ase beta-sheet core domain-containing protein</fullName>
    </recommendedName>
</protein>
<comment type="cofactor">
    <cofactor evidence="1">
        <name>Zn(2+)</name>
        <dbReference type="ChEBI" id="CHEBI:29105"/>
    </cofactor>
</comment>
<evidence type="ECO:0000256" key="3">
    <source>
        <dbReference type="ARBA" id="ARBA00022723"/>
    </source>
</evidence>
<evidence type="ECO:0000259" key="8">
    <source>
        <dbReference type="Pfam" id="PF01551"/>
    </source>
</evidence>